<dbReference type="Pfam" id="PF13966">
    <property type="entry name" value="zf-RVT"/>
    <property type="match status" value="1"/>
</dbReference>
<evidence type="ECO:0000313" key="3">
    <source>
        <dbReference type="Proteomes" id="UP000242715"/>
    </source>
</evidence>
<dbReference type="InterPro" id="IPR026960">
    <property type="entry name" value="RVT-Znf"/>
</dbReference>
<dbReference type="Proteomes" id="UP000242715">
    <property type="component" value="Unassembled WGS sequence"/>
</dbReference>
<accession>A0A2Z6NCR7</accession>
<dbReference type="AlphaFoldDB" id="A0A2Z6NCR7"/>
<gene>
    <name evidence="2" type="ORF">TSUD_150090</name>
</gene>
<dbReference type="InterPro" id="IPR000477">
    <property type="entry name" value="RT_dom"/>
</dbReference>
<sequence length="919" mass="104815">MSRLDRFLLSETWITSFPNCIQEALPRTLSDHCPIQLSIDELNWGPKPLRMLKCWADVPGYYEFVKEKWESFPVYGWSGHILKKKLKFIKSELRSWHLNHTANIEGTIREAKNRIEEFDVLGEERSLNAAEELELHSFQANMVSFSKLHASMLWQKSRANWLKEGDANSKFFHGLMSSRRQSNFILSLQADGRAVEGVEEVRREVFQHFSCHFQKRAVPRPEINGLCFKTISTDNSADLIKPFLMDEIKAAVWDCNSFKCPGPDGVNIGFFKDFWDLLKVDLLNFFAEFHRNGVLTKGLNSTFIALILKVVCPQKVSEFRPISMVSSVYKILAKVLANRLRNVIGNVVAESQTTFIKGRQILDGILIANEIVDDARRGKKDLLMFKVDFEKAYDSVDWDYLDEVMQKMNFPNIWRGWIMECVTTATASVLVNGSPTDEFSFERGLRQGDSLSPFHFILAAEGLNVMMSASVSNNLFSPYAIGPRQEVNISHLQFADDTLLVGIKSWANVRTLKVTLLLFEAISGLKVNFHKSMLFGVNVNATWLHDAAVVLGCRHGQLPFLYLGLPIGGDPSKLCFWHPLVDRIRKKLSGWKCKNLSFGGRLILLKSVLSSIPVYFLSFFKAPSGIISTLESIFCHFFWGGCEVNRKIAWIKWDTICLNRVNGGLGVRRLKEFNIALLGKWVWRCLVENDSLWSLVLRAKYGQEGGRVRFSEGVGSTWWRALNSVRSGVGVRDVRWLLDNIKRKVGGGRGSLFWLDPWLEDSPFSRSFSRLYDLAVDKNILVADMFEAGWGVGGEAWKWRRRLLAWEEDLVAGCIARLANVSLQVGVPDSWVWQLHSSGCYSVKTAYSYLTASDARLNVNFDKFLWLRSVPLKVNIFVWRLFLDRLPTRTNLLRRGSLDAANVYCPTLCGKTEDYFISL</sequence>
<proteinExistence type="predicted"/>
<dbReference type="CDD" id="cd01650">
    <property type="entry name" value="RT_nLTR_like"/>
    <property type="match status" value="1"/>
</dbReference>
<evidence type="ECO:0000259" key="1">
    <source>
        <dbReference type="PROSITE" id="PS50878"/>
    </source>
</evidence>
<feature type="domain" description="Reverse transcriptase" evidence="1">
    <location>
        <begin position="288"/>
        <end position="567"/>
    </location>
</feature>
<dbReference type="SUPFAM" id="SSF56219">
    <property type="entry name" value="DNase I-like"/>
    <property type="match status" value="1"/>
</dbReference>
<dbReference type="InterPro" id="IPR036691">
    <property type="entry name" value="Endo/exonu/phosph_ase_sf"/>
</dbReference>
<reference evidence="3" key="1">
    <citation type="journal article" date="2017" name="Front. Plant Sci.">
        <title>Climate Clever Clovers: New Paradigm to Reduce the Environmental Footprint of Ruminants by Breeding Low Methanogenic Forages Utilizing Haplotype Variation.</title>
        <authorList>
            <person name="Kaur P."/>
            <person name="Appels R."/>
            <person name="Bayer P.E."/>
            <person name="Keeble-Gagnere G."/>
            <person name="Wang J."/>
            <person name="Hirakawa H."/>
            <person name="Shirasawa K."/>
            <person name="Vercoe P."/>
            <person name="Stefanova K."/>
            <person name="Durmic Z."/>
            <person name="Nichols P."/>
            <person name="Revell C."/>
            <person name="Isobe S.N."/>
            <person name="Edwards D."/>
            <person name="Erskine W."/>
        </authorList>
    </citation>
    <scope>NUCLEOTIDE SEQUENCE [LARGE SCALE GENOMIC DNA]</scope>
    <source>
        <strain evidence="3">cv. Daliak</strain>
    </source>
</reference>
<protein>
    <recommendedName>
        <fullName evidence="1">Reverse transcriptase domain-containing protein</fullName>
    </recommendedName>
</protein>
<dbReference type="Pfam" id="PF00078">
    <property type="entry name" value="RVT_1"/>
    <property type="match status" value="1"/>
</dbReference>
<dbReference type="PROSITE" id="PS50878">
    <property type="entry name" value="RT_POL"/>
    <property type="match status" value="1"/>
</dbReference>
<dbReference type="EMBL" id="DF973395">
    <property type="protein sequence ID" value="GAU29439.1"/>
    <property type="molecule type" value="Genomic_DNA"/>
</dbReference>
<dbReference type="PANTHER" id="PTHR33116:SF78">
    <property type="entry name" value="OS12G0587133 PROTEIN"/>
    <property type="match status" value="1"/>
</dbReference>
<evidence type="ECO:0000313" key="2">
    <source>
        <dbReference type="EMBL" id="GAU29439.1"/>
    </source>
</evidence>
<dbReference type="PANTHER" id="PTHR33116">
    <property type="entry name" value="REVERSE TRANSCRIPTASE ZINC-BINDING DOMAIN-CONTAINING PROTEIN-RELATED-RELATED"/>
    <property type="match status" value="1"/>
</dbReference>
<organism evidence="2 3">
    <name type="scientific">Trifolium subterraneum</name>
    <name type="common">Subterranean clover</name>
    <dbReference type="NCBI Taxonomy" id="3900"/>
    <lineage>
        <taxon>Eukaryota</taxon>
        <taxon>Viridiplantae</taxon>
        <taxon>Streptophyta</taxon>
        <taxon>Embryophyta</taxon>
        <taxon>Tracheophyta</taxon>
        <taxon>Spermatophyta</taxon>
        <taxon>Magnoliopsida</taxon>
        <taxon>eudicotyledons</taxon>
        <taxon>Gunneridae</taxon>
        <taxon>Pentapetalae</taxon>
        <taxon>rosids</taxon>
        <taxon>fabids</taxon>
        <taxon>Fabales</taxon>
        <taxon>Fabaceae</taxon>
        <taxon>Papilionoideae</taxon>
        <taxon>50 kb inversion clade</taxon>
        <taxon>NPAAA clade</taxon>
        <taxon>Hologalegina</taxon>
        <taxon>IRL clade</taxon>
        <taxon>Trifolieae</taxon>
        <taxon>Trifolium</taxon>
    </lineage>
</organism>
<dbReference type="OrthoDB" id="1937528at2759"/>
<keyword evidence="3" id="KW-1185">Reference proteome</keyword>
<name>A0A2Z6NCR7_TRISU</name>